<dbReference type="GO" id="GO:0007059">
    <property type="term" value="P:chromosome segregation"/>
    <property type="evidence" value="ECO:0007669"/>
    <property type="project" value="UniProtKB-UniRule"/>
</dbReference>
<evidence type="ECO:0000256" key="4">
    <source>
        <dbReference type="ARBA" id="ARBA00022840"/>
    </source>
</evidence>
<feature type="coiled-coil region" evidence="7">
    <location>
        <begin position="287"/>
        <end position="384"/>
    </location>
</feature>
<dbReference type="PANTHER" id="PTHR43977">
    <property type="entry name" value="STRUCTURAL MAINTENANCE OF CHROMOSOMES PROTEIN 3"/>
    <property type="match status" value="1"/>
</dbReference>
<dbReference type="PIRSF" id="PIRSF005719">
    <property type="entry name" value="SMC"/>
    <property type="match status" value="1"/>
</dbReference>
<dbReference type="Pfam" id="PF02463">
    <property type="entry name" value="SMC_N"/>
    <property type="match status" value="1"/>
</dbReference>
<evidence type="ECO:0000313" key="9">
    <source>
        <dbReference type="EMBL" id="MBB6504247.1"/>
    </source>
</evidence>
<feature type="coiled-coil region" evidence="7">
    <location>
        <begin position="171"/>
        <end position="205"/>
    </location>
</feature>
<evidence type="ECO:0000256" key="2">
    <source>
        <dbReference type="ARBA" id="ARBA00022490"/>
    </source>
</evidence>
<feature type="binding site" evidence="7">
    <location>
        <begin position="32"/>
        <end position="39"/>
    </location>
    <ligand>
        <name>ATP</name>
        <dbReference type="ChEBI" id="CHEBI:30616"/>
    </ligand>
</feature>
<dbReference type="FunFam" id="3.40.50.300:FF:000901">
    <property type="entry name" value="Chromosome partition protein Smc"/>
    <property type="match status" value="1"/>
</dbReference>
<evidence type="ECO:0000256" key="7">
    <source>
        <dbReference type="HAMAP-Rule" id="MF_01894"/>
    </source>
</evidence>
<feature type="domain" description="RecF/RecN/SMC N-terminal" evidence="8">
    <location>
        <begin position="3"/>
        <end position="1114"/>
    </location>
</feature>
<dbReference type="InterPro" id="IPR011890">
    <property type="entry name" value="SMC_prok"/>
</dbReference>
<keyword evidence="4 7" id="KW-0067">ATP-binding</keyword>
<dbReference type="EMBL" id="JACHBT010000005">
    <property type="protein sequence ID" value="MBB6504247.1"/>
    <property type="molecule type" value="Genomic_DNA"/>
</dbReference>
<dbReference type="GO" id="GO:0005737">
    <property type="term" value="C:cytoplasm"/>
    <property type="evidence" value="ECO:0007669"/>
    <property type="project" value="UniProtKB-SubCell"/>
</dbReference>
<comment type="subunit">
    <text evidence="7">Homodimer.</text>
</comment>
<accession>A0A7X0JCE5</accession>
<dbReference type="InterPro" id="IPR027417">
    <property type="entry name" value="P-loop_NTPase"/>
</dbReference>
<comment type="similarity">
    <text evidence="7">Belongs to the SMC family.</text>
</comment>
<dbReference type="CDD" id="cd03278">
    <property type="entry name" value="ABC_SMC_barmotin"/>
    <property type="match status" value="1"/>
</dbReference>
<evidence type="ECO:0000256" key="5">
    <source>
        <dbReference type="ARBA" id="ARBA00023054"/>
    </source>
</evidence>
<dbReference type="RefSeq" id="WP_184504520.1">
    <property type="nucleotide sequence ID" value="NZ_JACHBT010000005.1"/>
</dbReference>
<evidence type="ECO:0000259" key="8">
    <source>
        <dbReference type="Pfam" id="PF02463"/>
    </source>
</evidence>
<keyword evidence="5 7" id="KW-0175">Coiled coil</keyword>
<gene>
    <name evidence="7" type="primary">smc</name>
    <name evidence="9" type="ORF">F4693_001212</name>
</gene>
<sequence>MRIKRLRLTGFKSFVDPADLRIEPGLTGVVGPNGCGKSNLLEALRWTMGENSARSMRGAGMEDVIFAGTASRPPRDFAEVALLAERDGPDGPEESEIVRRIERGAGSAYRIDGRDVRARDVQLLFADAATGAHSPALVSQNRIGAVIAARPVERRAMLEEAAGIAGLHVRRKDAETRLRATEANLARLDELLADQTTRITALRRQARAAERYRLLSEQIRLAEARMIFARWRDAAAAAAEAKAESDAAEQALAAATADSSAAQAEQQAAAERHVAARDAALAARDVAADLAHRLTRLQEQRLGLERRLTDMRAARVRIDEDRAREDALAHDAAAALARLADERESLKQRIAHTAAALPALDAALADAERRARDAEVALAQAMSAEAAEAAERRVALAAQAAAAARYDRARREAVQLAAAIEALDSPAVLEEQRSAAQATLAAARAQADKAAAALAWAEASETEAREERDPAEANRAAAIAALAALDGELAALRQSTARDGDRLIDAVRAEPGFERALAAVLGDELETALADWTGAAPNPTDPPAPVGTLPLAARVTAPPALDRRLSQVFLVEGDSGQILQVGQRLVTRTGHVRRWDGYVSEIGGVAAAERLQRLNRIGALEAARPAAEQAVETTTTRRTKVDERIARARTAAHSSRTLLAEAETAFRAAQRDEDRATALIERLTAQQADLAARATRITAEAAEAEAEQGAAAQAVAALPDGTAAAAATARLRAEAEAARAHVALARADRSTQDRMLDEARARAAGASDEALGWRARAGEAARRIDDMTARAATLDTELSDLSERPAALAAEIATLETDHAAARADADATHDAERESDVALRVAEAALTRAAETLAQARERRAGSIARREGHELRRVEMGRVSGERFACPAPTLPSQVGFERDSVASPADESAAHERLVMDRERLGPVNLVAEQELAELEAAGTATAAERDELGQAVNRLRGSIGTLNREGRQRLLAAFEAVDGHFRRLFTTLFDGGQAHLALVDSDDPLEAGLEIMAQPPGKRLQSLTLLSGGEQALTAIALIFGLFLTNPAPICVLDEVDAPLDDANIERFCDLLDRMTRETDTRYLIVTHNAVTMSRMHRLFGVTMIEKGVSRLVSVDLQAAELLAAE</sequence>
<keyword evidence="6 7" id="KW-0238">DNA-binding</keyword>
<comment type="caution">
    <text evidence="9">The sequence shown here is derived from an EMBL/GenBank/DDBJ whole genome shotgun (WGS) entry which is preliminary data.</text>
</comment>
<evidence type="ECO:0000256" key="3">
    <source>
        <dbReference type="ARBA" id="ARBA00022741"/>
    </source>
</evidence>
<evidence type="ECO:0000313" key="10">
    <source>
        <dbReference type="Proteomes" id="UP000522313"/>
    </source>
</evidence>
<dbReference type="InterPro" id="IPR024704">
    <property type="entry name" value="SMC"/>
</dbReference>
<dbReference type="Gene3D" id="3.40.50.300">
    <property type="entry name" value="P-loop containing nucleotide triphosphate hydrolases"/>
    <property type="match status" value="2"/>
</dbReference>
<organism evidence="9 10">
    <name type="scientific">Sphingomonas endophytica</name>
    <dbReference type="NCBI Taxonomy" id="869719"/>
    <lineage>
        <taxon>Bacteria</taxon>
        <taxon>Pseudomonadati</taxon>
        <taxon>Pseudomonadota</taxon>
        <taxon>Alphaproteobacteria</taxon>
        <taxon>Sphingomonadales</taxon>
        <taxon>Sphingomonadaceae</taxon>
        <taxon>Sphingomonas</taxon>
    </lineage>
</organism>
<dbReference type="GO" id="GO:0007062">
    <property type="term" value="P:sister chromatid cohesion"/>
    <property type="evidence" value="ECO:0007669"/>
    <property type="project" value="InterPro"/>
</dbReference>
<dbReference type="GO" id="GO:0030261">
    <property type="term" value="P:chromosome condensation"/>
    <property type="evidence" value="ECO:0007669"/>
    <property type="project" value="InterPro"/>
</dbReference>
<name>A0A7X0JCE5_9SPHN</name>
<dbReference type="HAMAP" id="MF_01894">
    <property type="entry name" value="Smc_prok"/>
    <property type="match status" value="1"/>
</dbReference>
<comment type="function">
    <text evidence="7">Required for chromosome condensation and partitioning.</text>
</comment>
<dbReference type="SUPFAM" id="SSF52540">
    <property type="entry name" value="P-loop containing nucleoside triphosphate hydrolases"/>
    <property type="match status" value="1"/>
</dbReference>
<keyword evidence="2 7" id="KW-0963">Cytoplasm</keyword>
<protein>
    <recommendedName>
        <fullName evidence="7">Chromosome partition protein Smc</fullName>
    </recommendedName>
</protein>
<proteinExistence type="inferred from homology"/>
<feature type="coiled-coil region" evidence="7">
    <location>
        <begin position="666"/>
        <end position="707"/>
    </location>
</feature>
<dbReference type="GO" id="GO:0005524">
    <property type="term" value="F:ATP binding"/>
    <property type="evidence" value="ECO:0007669"/>
    <property type="project" value="UniProtKB-UniRule"/>
</dbReference>
<dbReference type="GO" id="GO:0006260">
    <property type="term" value="P:DNA replication"/>
    <property type="evidence" value="ECO:0007669"/>
    <property type="project" value="UniProtKB-UniRule"/>
</dbReference>
<dbReference type="Proteomes" id="UP000522313">
    <property type="component" value="Unassembled WGS sequence"/>
</dbReference>
<dbReference type="InterPro" id="IPR003395">
    <property type="entry name" value="RecF/RecN/SMC_N"/>
</dbReference>
<keyword evidence="3 7" id="KW-0547">Nucleotide-binding</keyword>
<reference evidence="9 10" key="1">
    <citation type="submission" date="2020-08" db="EMBL/GenBank/DDBJ databases">
        <title>The Agave Microbiome: Exploring the role of microbial communities in plant adaptations to desert environments.</title>
        <authorList>
            <person name="Partida-Martinez L.P."/>
        </authorList>
    </citation>
    <scope>NUCLEOTIDE SEQUENCE [LARGE SCALE GENOMIC DNA]</scope>
    <source>
        <strain evidence="9 10">AS3.13</strain>
    </source>
</reference>
<evidence type="ECO:0000256" key="1">
    <source>
        <dbReference type="ARBA" id="ARBA00004496"/>
    </source>
</evidence>
<evidence type="ECO:0000256" key="6">
    <source>
        <dbReference type="ARBA" id="ARBA00023125"/>
    </source>
</evidence>
<comment type="domain">
    <text evidence="7">Contains large globular domains required for ATP hydrolysis at each terminus and a third globular domain forming a flexible hinge near the middle of the molecule. These domains are separated by coiled-coil structures.</text>
</comment>
<comment type="subcellular location">
    <subcellularLocation>
        <location evidence="1 7">Cytoplasm</location>
    </subcellularLocation>
</comment>
<dbReference type="AlphaFoldDB" id="A0A7X0JCE5"/>
<reference evidence="9 10" key="2">
    <citation type="submission" date="2020-08" db="EMBL/GenBank/DDBJ databases">
        <authorList>
            <person name="Partida-Martinez L."/>
            <person name="Huntemann M."/>
            <person name="Clum A."/>
            <person name="Wang J."/>
            <person name="Palaniappan K."/>
            <person name="Ritter S."/>
            <person name="Chen I.-M."/>
            <person name="Stamatis D."/>
            <person name="Reddy T."/>
            <person name="O'Malley R."/>
            <person name="Daum C."/>
            <person name="Shapiro N."/>
            <person name="Ivanova N."/>
            <person name="Kyrpides N."/>
            <person name="Woyke T."/>
        </authorList>
    </citation>
    <scope>NUCLEOTIDE SEQUENCE [LARGE SCALE GENOMIC DNA]</scope>
    <source>
        <strain evidence="9 10">AS3.13</strain>
    </source>
</reference>
<dbReference type="GO" id="GO:0016887">
    <property type="term" value="F:ATP hydrolysis activity"/>
    <property type="evidence" value="ECO:0007669"/>
    <property type="project" value="InterPro"/>
</dbReference>
<dbReference type="GO" id="GO:0003677">
    <property type="term" value="F:DNA binding"/>
    <property type="evidence" value="ECO:0007669"/>
    <property type="project" value="UniProtKB-UniRule"/>
</dbReference>